<accession>A0A7J7IPX2</accession>
<keyword evidence="5" id="KW-1185">Reference proteome</keyword>
<feature type="region of interest" description="Disordered" evidence="3">
    <location>
        <begin position="206"/>
        <end position="248"/>
    </location>
</feature>
<dbReference type="PANTHER" id="PTHR12611:SF0">
    <property type="entry name" value="PURINE-RICH BINDING PROTEIN-ALPHA, ISOFORM B"/>
    <property type="match status" value="1"/>
</dbReference>
<organism evidence="4 5">
    <name type="scientific">Cyanidiococcus yangmingshanensis</name>
    <dbReference type="NCBI Taxonomy" id="2690220"/>
    <lineage>
        <taxon>Eukaryota</taxon>
        <taxon>Rhodophyta</taxon>
        <taxon>Bangiophyceae</taxon>
        <taxon>Cyanidiales</taxon>
        <taxon>Cyanidiaceae</taxon>
        <taxon>Cyanidiococcus</taxon>
    </lineage>
</organism>
<dbReference type="PANTHER" id="PTHR12611">
    <property type="entry name" value="PUR-TRANSCRIPTIONAL ACTIVATOR"/>
    <property type="match status" value="1"/>
</dbReference>
<proteinExistence type="inferred from homology"/>
<dbReference type="OrthoDB" id="523901at2759"/>
<name>A0A7J7IPX2_9RHOD</name>
<reference evidence="4 5" key="1">
    <citation type="journal article" date="2020" name="J. Phycol.">
        <title>Comparative genome analysis reveals Cyanidiococcus gen. nov., a new extremophilic red algal genus sister to Cyanidioschyzon (Cyanidioschyzonaceae, Rhodophyta).</title>
        <authorList>
            <person name="Liu S.-L."/>
            <person name="Chiang Y.-R."/>
            <person name="Yoon H.S."/>
            <person name="Fu H.-Y."/>
        </authorList>
    </citation>
    <scope>NUCLEOTIDE SEQUENCE [LARGE SCALE GENOMIC DNA]</scope>
    <source>
        <strain evidence="4 5">THAL066</strain>
    </source>
</reference>
<dbReference type="Pfam" id="PF04845">
    <property type="entry name" value="PurA"/>
    <property type="match status" value="1"/>
</dbReference>
<feature type="compositionally biased region" description="Low complexity" evidence="3">
    <location>
        <begin position="221"/>
        <end position="243"/>
    </location>
</feature>
<evidence type="ECO:0000256" key="2">
    <source>
        <dbReference type="ARBA" id="ARBA00023125"/>
    </source>
</evidence>
<dbReference type="GO" id="GO:0032422">
    <property type="term" value="F:purine-rich negative regulatory element binding"/>
    <property type="evidence" value="ECO:0007669"/>
    <property type="project" value="InterPro"/>
</dbReference>
<dbReference type="EMBL" id="VWRR01000003">
    <property type="protein sequence ID" value="KAF6004371.1"/>
    <property type="molecule type" value="Genomic_DNA"/>
</dbReference>
<dbReference type="Proteomes" id="UP000530660">
    <property type="component" value="Unassembled WGS sequence"/>
</dbReference>
<dbReference type="GO" id="GO:0005634">
    <property type="term" value="C:nucleus"/>
    <property type="evidence" value="ECO:0007669"/>
    <property type="project" value="TreeGrafter"/>
</dbReference>
<feature type="region of interest" description="Disordered" evidence="3">
    <location>
        <begin position="1"/>
        <end position="69"/>
    </location>
</feature>
<dbReference type="Gene3D" id="3.10.450.700">
    <property type="match status" value="1"/>
</dbReference>
<sequence>MVAEAKKEHQPEQRVDAGNLATPVAPDTSETPVQPSSDAPSEADGDGQRGSELSSEDNDGSLSTPQKERDAALAALGAEAVASGTPQSAVIAGQLVEIPATGLPTTLASETMRIETKKYYFDLLSNAKGRYLKISQSAGGNKRSSIVVPATGLAAVRDSVHEMCRYAEMSLQLAANPNMMHFAPGTAPAIAYPMFAPATAPPGMPSGLYPSMGPPPPPAAPTQAAQPAPAPATVTNAPVADAAGPTPAEDLAAMGHTTTASAAPDATATPVDVNVALTNIPASLVHGPVQIPIDEQHSIHLQLINSETNEESQSRTTHLEITDTKRQQIRLPLNSLAALHAVLGDLLQATATHHL</sequence>
<comment type="caution">
    <text evidence="4">The sequence shown here is derived from an EMBL/GenBank/DDBJ whole genome shotgun (WGS) entry which is preliminary data.</text>
</comment>
<dbReference type="SMART" id="SM00712">
    <property type="entry name" value="PUR"/>
    <property type="match status" value="1"/>
</dbReference>
<feature type="compositionally biased region" description="Basic and acidic residues" evidence="3">
    <location>
        <begin position="1"/>
        <end position="15"/>
    </location>
</feature>
<gene>
    <name evidence="4" type="ORF">F1559_001026</name>
</gene>
<dbReference type="AlphaFoldDB" id="A0A7J7IPX2"/>
<evidence type="ECO:0000256" key="3">
    <source>
        <dbReference type="SAM" id="MobiDB-lite"/>
    </source>
</evidence>
<dbReference type="GO" id="GO:0000981">
    <property type="term" value="F:DNA-binding transcription factor activity, RNA polymerase II-specific"/>
    <property type="evidence" value="ECO:0007669"/>
    <property type="project" value="TreeGrafter"/>
</dbReference>
<protein>
    <submittedName>
        <fullName evidence="4">Uncharacterized protein</fullName>
    </submittedName>
</protein>
<comment type="similarity">
    <text evidence="1">Belongs to the PUR DNA-binding protein family.</text>
</comment>
<evidence type="ECO:0000313" key="5">
    <source>
        <dbReference type="Proteomes" id="UP000530660"/>
    </source>
</evidence>
<evidence type="ECO:0000256" key="1">
    <source>
        <dbReference type="ARBA" id="ARBA00009251"/>
    </source>
</evidence>
<evidence type="ECO:0000313" key="4">
    <source>
        <dbReference type="EMBL" id="KAF6004371.1"/>
    </source>
</evidence>
<keyword evidence="2" id="KW-0238">DNA-binding</keyword>
<dbReference type="InterPro" id="IPR006628">
    <property type="entry name" value="PUR-bd_fam"/>
</dbReference>
<dbReference type="GO" id="GO:0000977">
    <property type="term" value="F:RNA polymerase II transcription regulatory region sequence-specific DNA binding"/>
    <property type="evidence" value="ECO:0007669"/>
    <property type="project" value="InterPro"/>
</dbReference>
<feature type="compositionally biased region" description="Polar residues" evidence="3">
    <location>
        <begin position="28"/>
        <end position="39"/>
    </location>
</feature>